<proteinExistence type="predicted"/>
<dbReference type="EMBL" id="CP014796">
    <property type="protein sequence ID" value="APX23285.1"/>
    <property type="molecule type" value="Genomic_DNA"/>
</dbReference>
<dbReference type="SUPFAM" id="SSF56925">
    <property type="entry name" value="OMPA-like"/>
    <property type="match status" value="1"/>
</dbReference>
<dbReference type="InterPro" id="IPR011250">
    <property type="entry name" value="OMP/PagP_B-barrel"/>
</dbReference>
<protein>
    <submittedName>
        <fullName evidence="1">Lipid A oxidase</fullName>
    </submittedName>
</protein>
<accession>A0A1U7D5E2</accession>
<organism evidence="1 2">
    <name type="scientific">Salipiger profundus</name>
    <dbReference type="NCBI Taxonomy" id="1229727"/>
    <lineage>
        <taxon>Bacteria</taxon>
        <taxon>Pseudomonadati</taxon>
        <taxon>Pseudomonadota</taxon>
        <taxon>Alphaproteobacteria</taxon>
        <taxon>Rhodobacterales</taxon>
        <taxon>Roseobacteraceae</taxon>
        <taxon>Salipiger</taxon>
    </lineage>
</organism>
<name>A0A1U7D5E2_9RHOB</name>
<dbReference type="Gene3D" id="2.40.160.20">
    <property type="match status" value="1"/>
</dbReference>
<evidence type="ECO:0000313" key="1">
    <source>
        <dbReference type="EMBL" id="APX23285.1"/>
    </source>
</evidence>
<dbReference type="KEGG" id="tpro:Ga0080559_TMP2489"/>
<dbReference type="RefSeq" id="WP_237218898.1">
    <property type="nucleotide sequence ID" value="NZ_CP014796.1"/>
</dbReference>
<gene>
    <name evidence="1" type="ORF">Ga0080559_TMP2489</name>
</gene>
<sequence>MIPSSAHLSQLKLACRKVYEQCIGTRAPEQSHEDTDSCRDPSVATVTASQVAAGEFEISGYTGWQTAPHSRISGDFPGTGADYDELIGWEGKSFDMPPYYGVRGTWWKTDTFGLALEMTHTKVYAPDDEKAALGFDNLEFTDGHNIITVNAMKRWPEQWGSATPYVGGGLGVAVPHVDVSTTAGDKTYGYQLTGPAMRLVAGVSYPINERFSAFGEYQFVYSSNEADLDGGGSLSTDIKTNALNIGISYRF</sequence>
<reference evidence="1 2" key="1">
    <citation type="submission" date="2016-03" db="EMBL/GenBank/DDBJ databases">
        <title>Deep-sea bacteria in the southern Pacific.</title>
        <authorList>
            <person name="Tang K."/>
        </authorList>
    </citation>
    <scope>NUCLEOTIDE SEQUENCE [LARGE SCALE GENOMIC DNA]</scope>
    <source>
        <strain evidence="1 2">JLT2016</strain>
    </source>
</reference>
<dbReference type="Proteomes" id="UP000186559">
    <property type="component" value="Chromosome"/>
</dbReference>
<keyword evidence="2" id="KW-1185">Reference proteome</keyword>
<dbReference type="STRING" id="1229727.Ga0080559_TMP2489"/>
<evidence type="ECO:0000313" key="2">
    <source>
        <dbReference type="Proteomes" id="UP000186559"/>
    </source>
</evidence>
<dbReference type="AlphaFoldDB" id="A0A1U7D5E2"/>